<dbReference type="PANTHER" id="PTHR33121:SF79">
    <property type="entry name" value="CYCLIC DI-GMP PHOSPHODIESTERASE PDED-RELATED"/>
    <property type="match status" value="1"/>
</dbReference>
<dbReference type="SUPFAM" id="SSF55073">
    <property type="entry name" value="Nucleotide cyclase"/>
    <property type="match status" value="1"/>
</dbReference>
<keyword evidence="6" id="KW-1185">Reference proteome</keyword>
<dbReference type="EC" id="3.1.4.52" evidence="5"/>
<dbReference type="SMART" id="SM00052">
    <property type="entry name" value="EAL"/>
    <property type="match status" value="1"/>
</dbReference>
<dbReference type="InterPro" id="IPR000160">
    <property type="entry name" value="GGDEF_dom"/>
</dbReference>
<dbReference type="CDD" id="cd01948">
    <property type="entry name" value="EAL"/>
    <property type="match status" value="1"/>
</dbReference>
<evidence type="ECO:0000259" key="2">
    <source>
        <dbReference type="PROSITE" id="PS50110"/>
    </source>
</evidence>
<keyword evidence="1" id="KW-0597">Phosphoprotein</keyword>
<dbReference type="InterPro" id="IPR035919">
    <property type="entry name" value="EAL_sf"/>
</dbReference>
<dbReference type="EMBL" id="JBBGZA010000001">
    <property type="protein sequence ID" value="MEJ5095647.1"/>
    <property type="molecule type" value="Genomic_DNA"/>
</dbReference>
<protein>
    <submittedName>
        <fullName evidence="5">GGDEF domain-containing phosphodiesterase</fullName>
        <ecNumber evidence="5">3.1.4.52</ecNumber>
    </submittedName>
</protein>
<evidence type="ECO:0000259" key="4">
    <source>
        <dbReference type="PROSITE" id="PS50887"/>
    </source>
</evidence>
<dbReference type="InterPro" id="IPR011006">
    <property type="entry name" value="CheY-like_superfamily"/>
</dbReference>
<evidence type="ECO:0000259" key="3">
    <source>
        <dbReference type="PROSITE" id="PS50883"/>
    </source>
</evidence>
<proteinExistence type="predicted"/>
<dbReference type="PROSITE" id="PS50883">
    <property type="entry name" value="EAL"/>
    <property type="match status" value="1"/>
</dbReference>
<feature type="domain" description="Response regulatory" evidence="2">
    <location>
        <begin position="15"/>
        <end position="131"/>
    </location>
</feature>
<reference evidence="5 6" key="1">
    <citation type="submission" date="2023-12" db="EMBL/GenBank/DDBJ databases">
        <title>Gut-associated functions are favored during microbiome assembly across C. elegans life.</title>
        <authorList>
            <person name="Zimmermann J."/>
        </authorList>
    </citation>
    <scope>NUCLEOTIDE SEQUENCE [LARGE SCALE GENOMIC DNA]</scope>
    <source>
        <strain evidence="5 6">JUb134</strain>
    </source>
</reference>
<dbReference type="InterPro" id="IPR050706">
    <property type="entry name" value="Cyclic-di-GMP_PDE-like"/>
</dbReference>
<dbReference type="Gene3D" id="3.30.70.270">
    <property type="match status" value="1"/>
</dbReference>
<name>A0ABU8Q7Y1_9SPHN</name>
<dbReference type="PROSITE" id="PS50110">
    <property type="entry name" value="RESPONSE_REGULATORY"/>
    <property type="match status" value="1"/>
</dbReference>
<dbReference type="InterPro" id="IPR001789">
    <property type="entry name" value="Sig_transdc_resp-reg_receiver"/>
</dbReference>
<dbReference type="InterPro" id="IPR043128">
    <property type="entry name" value="Rev_trsase/Diguanyl_cyclase"/>
</dbReference>
<dbReference type="InterPro" id="IPR029787">
    <property type="entry name" value="Nucleotide_cyclase"/>
</dbReference>
<gene>
    <name evidence="5" type="ORF">WH159_14000</name>
</gene>
<evidence type="ECO:0000256" key="1">
    <source>
        <dbReference type="PROSITE-ProRule" id="PRU00169"/>
    </source>
</evidence>
<dbReference type="Gene3D" id="3.40.50.2300">
    <property type="match status" value="1"/>
</dbReference>
<dbReference type="RefSeq" id="WP_132882141.1">
    <property type="nucleotide sequence ID" value="NZ_JBBGZA010000001.1"/>
</dbReference>
<dbReference type="Pfam" id="PF00990">
    <property type="entry name" value="GGDEF"/>
    <property type="match status" value="1"/>
</dbReference>
<comment type="caution">
    <text evidence="5">The sequence shown here is derived from an EMBL/GenBank/DDBJ whole genome shotgun (WGS) entry which is preliminary data.</text>
</comment>
<dbReference type="InterPro" id="IPR001633">
    <property type="entry name" value="EAL_dom"/>
</dbReference>
<feature type="domain" description="EAL" evidence="3">
    <location>
        <begin position="406"/>
        <end position="659"/>
    </location>
</feature>
<dbReference type="Gene3D" id="3.20.20.450">
    <property type="entry name" value="EAL domain"/>
    <property type="match status" value="1"/>
</dbReference>
<dbReference type="GO" id="GO:0071111">
    <property type="term" value="F:cyclic-guanylate-specific phosphodiesterase activity"/>
    <property type="evidence" value="ECO:0007669"/>
    <property type="project" value="UniProtKB-EC"/>
</dbReference>
<keyword evidence="5" id="KW-0378">Hydrolase</keyword>
<organism evidence="5 6">
    <name type="scientific">Sphingomonas molluscorum</name>
    <dbReference type="NCBI Taxonomy" id="418184"/>
    <lineage>
        <taxon>Bacteria</taxon>
        <taxon>Pseudomonadati</taxon>
        <taxon>Pseudomonadota</taxon>
        <taxon>Alphaproteobacteria</taxon>
        <taxon>Sphingomonadales</taxon>
        <taxon>Sphingomonadaceae</taxon>
        <taxon>Sphingomonas</taxon>
    </lineage>
</organism>
<dbReference type="Proteomes" id="UP001380365">
    <property type="component" value="Unassembled WGS sequence"/>
</dbReference>
<evidence type="ECO:0000313" key="6">
    <source>
        <dbReference type="Proteomes" id="UP001380365"/>
    </source>
</evidence>
<feature type="modified residue" description="4-aspartylphosphate" evidence="1">
    <location>
        <position position="64"/>
    </location>
</feature>
<accession>A0ABU8Q7Y1</accession>
<sequence>MGQMGAVGTSQGIANPMLFLLSFRQRDELSNLYAKAGWQVIAARRRDGVAQRFRTSGAPVAVVDARGALEDGLAALADLAAPVSDAPGALLALLSKGDAARLDDVLAAGATHFLVSPVTEIELAQAVRFAFRHVERLGGGWRDLDGRAGALAWSYDRASDRHRLSPALASMLHLDLAPTTHALLGALPKSARASLRAARRSLDEGRPAVAFAQTVPGQGRMVVHLQRDLHESGMRALVEPLVADSGAVPAPAGPEVRDLAGATAWIDGRLGAGHRVSLSLVALSGVEAINRDLGREAGDWLLRAALRRIETAVGEPLGRRAVIARAEGAEFLIGAFGVADAQMQRADAAVRQALARPFVTGEQVARLSTRTGHVTGAGGETAAQLLQRARSAVDAAEGDRRRREELDGLALDIPQAIERDEVEILFQPQVAIGGGRIVGVEALARWRHPTLGEIGAEALFGAAERAGLSVVLSEHVQRCALRRAARWPESLAHLRLSINVTAEDVANPGFADLLLERVDASGFPRNRLTVEITESGLIEDLGEASGLLAELRTGGCRVAIDDFGTGYSSLAYLKALPLDYLKIDKSLTQDITGSPRDRVVVRGVIDMARSLGLAVVAEGVETEEQLDLLAKEGCQFFQGYLCAEPLALPALEALVPAAA</sequence>
<dbReference type="SMART" id="SM00267">
    <property type="entry name" value="GGDEF"/>
    <property type="match status" value="1"/>
</dbReference>
<evidence type="ECO:0000313" key="5">
    <source>
        <dbReference type="EMBL" id="MEJ5095647.1"/>
    </source>
</evidence>
<dbReference type="SUPFAM" id="SSF141868">
    <property type="entry name" value="EAL domain-like"/>
    <property type="match status" value="1"/>
</dbReference>
<dbReference type="SUPFAM" id="SSF52172">
    <property type="entry name" value="CheY-like"/>
    <property type="match status" value="1"/>
</dbReference>
<dbReference type="PANTHER" id="PTHR33121">
    <property type="entry name" value="CYCLIC DI-GMP PHOSPHODIESTERASE PDEF"/>
    <property type="match status" value="1"/>
</dbReference>
<dbReference type="Pfam" id="PF00563">
    <property type="entry name" value="EAL"/>
    <property type="match status" value="1"/>
</dbReference>
<feature type="domain" description="GGDEF" evidence="4">
    <location>
        <begin position="274"/>
        <end position="409"/>
    </location>
</feature>
<dbReference type="PROSITE" id="PS50887">
    <property type="entry name" value="GGDEF"/>
    <property type="match status" value="1"/>
</dbReference>